<name>A0A151T6H4_CAJCA</name>
<dbReference type="STRING" id="3821.A0A151T6H4"/>
<sequence>MKINKSQGQLLANVRLYLPRSVFSHGHLYIAIFRVQNKQGLKILIHDKENKPLMSTTNIVFKEVFQNL</sequence>
<dbReference type="EMBL" id="CM003610">
    <property type="protein sequence ID" value="KYP62643.1"/>
    <property type="molecule type" value="Genomic_DNA"/>
</dbReference>
<dbReference type="OMA" id="IHDKENK"/>
<evidence type="ECO:0000313" key="2">
    <source>
        <dbReference type="Proteomes" id="UP000075243"/>
    </source>
</evidence>
<organism evidence="1 2">
    <name type="scientific">Cajanus cajan</name>
    <name type="common">Pigeon pea</name>
    <name type="synonym">Cajanus indicus</name>
    <dbReference type="NCBI Taxonomy" id="3821"/>
    <lineage>
        <taxon>Eukaryota</taxon>
        <taxon>Viridiplantae</taxon>
        <taxon>Streptophyta</taxon>
        <taxon>Embryophyta</taxon>
        <taxon>Tracheophyta</taxon>
        <taxon>Spermatophyta</taxon>
        <taxon>Magnoliopsida</taxon>
        <taxon>eudicotyledons</taxon>
        <taxon>Gunneridae</taxon>
        <taxon>Pentapetalae</taxon>
        <taxon>rosids</taxon>
        <taxon>fabids</taxon>
        <taxon>Fabales</taxon>
        <taxon>Fabaceae</taxon>
        <taxon>Papilionoideae</taxon>
        <taxon>50 kb inversion clade</taxon>
        <taxon>NPAAA clade</taxon>
        <taxon>indigoferoid/millettioid clade</taxon>
        <taxon>Phaseoleae</taxon>
        <taxon>Cajanus</taxon>
    </lineage>
</organism>
<evidence type="ECO:0000313" key="1">
    <source>
        <dbReference type="EMBL" id="KYP62643.1"/>
    </source>
</evidence>
<dbReference type="Proteomes" id="UP000075243">
    <property type="component" value="Chromosome 8"/>
</dbReference>
<accession>A0A151T6H4</accession>
<dbReference type="InterPro" id="IPR027417">
    <property type="entry name" value="P-loop_NTPase"/>
</dbReference>
<dbReference type="Gramene" id="C.cajan_16696.t">
    <property type="protein sequence ID" value="C.cajan_16696.t.cds1"/>
    <property type="gene ID" value="C.cajan_16696"/>
</dbReference>
<keyword evidence="2" id="KW-1185">Reference proteome</keyword>
<reference evidence="1 2" key="1">
    <citation type="journal article" date="2012" name="Nat. Biotechnol.">
        <title>Draft genome sequence of pigeonpea (Cajanus cajan), an orphan legume crop of resource-poor farmers.</title>
        <authorList>
            <person name="Varshney R.K."/>
            <person name="Chen W."/>
            <person name="Li Y."/>
            <person name="Bharti A.K."/>
            <person name="Saxena R.K."/>
            <person name="Schlueter J.A."/>
            <person name="Donoghue M.T."/>
            <person name="Azam S."/>
            <person name="Fan G."/>
            <person name="Whaley A.M."/>
            <person name="Farmer A.D."/>
            <person name="Sheridan J."/>
            <person name="Iwata A."/>
            <person name="Tuteja R."/>
            <person name="Penmetsa R.V."/>
            <person name="Wu W."/>
            <person name="Upadhyaya H.D."/>
            <person name="Yang S.P."/>
            <person name="Shah T."/>
            <person name="Saxena K.B."/>
            <person name="Michael T."/>
            <person name="McCombie W.R."/>
            <person name="Yang B."/>
            <person name="Zhang G."/>
            <person name="Yang H."/>
            <person name="Wang J."/>
            <person name="Spillane C."/>
            <person name="Cook D.R."/>
            <person name="May G.D."/>
            <person name="Xu X."/>
            <person name="Jackson S.A."/>
        </authorList>
    </citation>
    <scope>NUCLEOTIDE SEQUENCE [LARGE SCALE GENOMIC DNA]</scope>
    <source>
        <strain evidence="2">cv. Asha</strain>
    </source>
</reference>
<protein>
    <submittedName>
        <fullName evidence="1">Uncharacterized protein</fullName>
    </submittedName>
</protein>
<proteinExistence type="predicted"/>
<dbReference type="AlphaFoldDB" id="A0A151T6H4"/>
<gene>
    <name evidence="1" type="ORF">KK1_017184</name>
</gene>
<dbReference type="SUPFAM" id="SSF52540">
    <property type="entry name" value="P-loop containing nucleoside triphosphate hydrolases"/>
    <property type="match status" value="1"/>
</dbReference>